<gene>
    <name evidence="2" type="ORF">L3X38_020182</name>
</gene>
<organism evidence="2 3">
    <name type="scientific">Prunus dulcis</name>
    <name type="common">Almond</name>
    <name type="synonym">Amygdalus dulcis</name>
    <dbReference type="NCBI Taxonomy" id="3755"/>
    <lineage>
        <taxon>Eukaryota</taxon>
        <taxon>Viridiplantae</taxon>
        <taxon>Streptophyta</taxon>
        <taxon>Embryophyta</taxon>
        <taxon>Tracheophyta</taxon>
        <taxon>Spermatophyta</taxon>
        <taxon>Magnoliopsida</taxon>
        <taxon>eudicotyledons</taxon>
        <taxon>Gunneridae</taxon>
        <taxon>Pentapetalae</taxon>
        <taxon>rosids</taxon>
        <taxon>fabids</taxon>
        <taxon>Rosales</taxon>
        <taxon>Rosaceae</taxon>
        <taxon>Amygdaloideae</taxon>
        <taxon>Amygdaleae</taxon>
        <taxon>Prunus</taxon>
    </lineage>
</organism>
<name>A0AAD4WCG6_PRUDU</name>
<comment type="caution">
    <text evidence="2">The sequence shown here is derived from an EMBL/GenBank/DDBJ whole genome shotgun (WGS) entry which is preliminary data.</text>
</comment>
<dbReference type="EMBL" id="JAJFAZ020000003">
    <property type="protein sequence ID" value="KAI5340908.1"/>
    <property type="molecule type" value="Genomic_DNA"/>
</dbReference>
<dbReference type="Proteomes" id="UP001054821">
    <property type="component" value="Chromosome 3"/>
</dbReference>
<evidence type="ECO:0000313" key="3">
    <source>
        <dbReference type="Proteomes" id="UP001054821"/>
    </source>
</evidence>
<evidence type="ECO:0000313" key="2">
    <source>
        <dbReference type="EMBL" id="KAI5340908.1"/>
    </source>
</evidence>
<proteinExistence type="predicted"/>
<sequence>MVANSYITNHIKDVIRQLQITKEEQEKLIKVLELRDSKTSSVETIVPSSDSDSDQSSESPPSSPNVQFGCTDKCCNRIKSILVLTKQEEQEELLVDLIGKVEDHKLKSEYLKKLKKILRKKTQVIVLPNLSASIPL</sequence>
<evidence type="ECO:0000256" key="1">
    <source>
        <dbReference type="SAM" id="MobiDB-lite"/>
    </source>
</evidence>
<protein>
    <submittedName>
        <fullName evidence="2">Uncharacterized protein</fullName>
    </submittedName>
</protein>
<reference evidence="2 3" key="1">
    <citation type="journal article" date="2022" name="G3 (Bethesda)">
        <title>Whole-genome sequence and methylome profiling of the almond [Prunus dulcis (Mill.) D.A. Webb] cultivar 'Nonpareil'.</title>
        <authorList>
            <person name="D'Amico-Willman K.M."/>
            <person name="Ouma W.Z."/>
            <person name="Meulia T."/>
            <person name="Sideli G.M."/>
            <person name="Gradziel T.M."/>
            <person name="Fresnedo-Ramirez J."/>
        </authorList>
    </citation>
    <scope>NUCLEOTIDE SEQUENCE [LARGE SCALE GENOMIC DNA]</scope>
    <source>
        <strain evidence="2">Clone GOH B32 T37-40</strain>
    </source>
</reference>
<keyword evidence="3" id="KW-1185">Reference proteome</keyword>
<accession>A0AAD4WCG6</accession>
<feature type="compositionally biased region" description="Low complexity" evidence="1">
    <location>
        <begin position="47"/>
        <end position="60"/>
    </location>
</feature>
<feature type="region of interest" description="Disordered" evidence="1">
    <location>
        <begin position="37"/>
        <end position="67"/>
    </location>
</feature>
<dbReference type="AlphaFoldDB" id="A0AAD4WCG6"/>